<dbReference type="EMBL" id="UINC01038878">
    <property type="protein sequence ID" value="SVB36527.1"/>
    <property type="molecule type" value="Genomic_DNA"/>
</dbReference>
<dbReference type="AlphaFoldDB" id="A0A382DFY6"/>
<sequence>MADHIVTTEWTKSGSVFSTLQEALEQHLADIGGAETTLADHDSAVGAQTDFTETKVLASNGSEVSAGTAGNGYNLVRTWTEAKYRADIDANGWDDVTGLETGGWSSVTKDINADTGAAHAQDWYDPA</sequence>
<reference evidence="1" key="1">
    <citation type="submission" date="2018-05" db="EMBL/GenBank/DDBJ databases">
        <authorList>
            <person name="Lanie J.A."/>
            <person name="Ng W.-L."/>
            <person name="Kazmierczak K.M."/>
            <person name="Andrzejewski T.M."/>
            <person name="Davidsen T.M."/>
            <person name="Wayne K.J."/>
            <person name="Tettelin H."/>
            <person name="Glass J.I."/>
            <person name="Rusch D."/>
            <person name="Podicherti R."/>
            <person name="Tsui H.-C.T."/>
            <person name="Winkler M.E."/>
        </authorList>
    </citation>
    <scope>NUCLEOTIDE SEQUENCE</scope>
</reference>
<name>A0A382DFY6_9ZZZZ</name>
<organism evidence="1">
    <name type="scientific">marine metagenome</name>
    <dbReference type="NCBI Taxonomy" id="408172"/>
    <lineage>
        <taxon>unclassified sequences</taxon>
        <taxon>metagenomes</taxon>
        <taxon>ecological metagenomes</taxon>
    </lineage>
</organism>
<protein>
    <submittedName>
        <fullName evidence="1">Uncharacterized protein</fullName>
    </submittedName>
</protein>
<gene>
    <name evidence="1" type="ORF">METZ01_LOCUS189381</name>
</gene>
<accession>A0A382DFY6</accession>
<proteinExistence type="predicted"/>
<evidence type="ECO:0000313" key="1">
    <source>
        <dbReference type="EMBL" id="SVB36527.1"/>
    </source>
</evidence>